<dbReference type="EMBL" id="UGTJ01000002">
    <property type="protein sequence ID" value="SUB96539.1"/>
    <property type="molecule type" value="Genomic_DNA"/>
</dbReference>
<organism evidence="1 2">
    <name type="scientific">Segatella buccae</name>
    <dbReference type="NCBI Taxonomy" id="28126"/>
    <lineage>
        <taxon>Bacteria</taxon>
        <taxon>Pseudomonadati</taxon>
        <taxon>Bacteroidota</taxon>
        <taxon>Bacteroidia</taxon>
        <taxon>Bacteroidales</taxon>
        <taxon>Prevotellaceae</taxon>
        <taxon>Segatella</taxon>
    </lineage>
</organism>
<dbReference type="Proteomes" id="UP000255283">
    <property type="component" value="Unassembled WGS sequence"/>
</dbReference>
<evidence type="ECO:0000313" key="2">
    <source>
        <dbReference type="Proteomes" id="UP000255283"/>
    </source>
</evidence>
<comment type="caution">
    <text evidence="1">The sequence shown here is derived from an EMBL/GenBank/DDBJ whole genome shotgun (WGS) entry which is preliminary data.</text>
</comment>
<reference evidence="1 2" key="1">
    <citation type="submission" date="2018-06" db="EMBL/GenBank/DDBJ databases">
        <authorList>
            <consortium name="Pathogen Informatics"/>
            <person name="Doyle S."/>
        </authorList>
    </citation>
    <scope>NUCLEOTIDE SEQUENCE [LARGE SCALE GENOMIC DNA]</scope>
    <source>
        <strain evidence="1 2">NCTC13063</strain>
    </source>
</reference>
<name>A0AAQ1ZLK3_9BACT</name>
<gene>
    <name evidence="1" type="ORF">NCTC13063_02299</name>
</gene>
<dbReference type="AlphaFoldDB" id="A0AAQ1ZLK3"/>
<sequence>MACRRRPTGNLHQESTPPVLFVSTVRPMLNREASAQNKLSNYLSVFGLSACDILGRHSTRAQMSEFGGISKTLTISRLNFIDTVLSPKTGLNKPKRSRKRAAVAMQLRPFQLPTVALLQTLRARRGKPTDFSRSLKPVFHSRWSISADVFLLIFFATIRHLSKPHLIGFSQAKHDNKPRAPAKSSGKTCRDKIKTVYLQ</sequence>
<proteinExistence type="predicted"/>
<protein>
    <submittedName>
        <fullName evidence="1">Uncharacterized protein</fullName>
    </submittedName>
</protein>
<accession>A0AAQ1ZLK3</accession>
<evidence type="ECO:0000313" key="1">
    <source>
        <dbReference type="EMBL" id="SUB96539.1"/>
    </source>
</evidence>